<dbReference type="InterPro" id="IPR038943">
    <property type="entry name" value="PLDrp1-like"/>
</dbReference>
<feature type="compositionally biased region" description="Basic residues" evidence="1">
    <location>
        <begin position="262"/>
        <end position="278"/>
    </location>
</feature>
<name>A0A835QHP7_VANPL</name>
<dbReference type="EMBL" id="JADCNL010000007">
    <property type="protein sequence ID" value="KAG0473495.1"/>
    <property type="molecule type" value="Genomic_DNA"/>
</dbReference>
<dbReference type="Proteomes" id="UP000636800">
    <property type="component" value="Chromosome 7"/>
</dbReference>
<evidence type="ECO:0000313" key="3">
    <source>
        <dbReference type="Proteomes" id="UP000636800"/>
    </source>
</evidence>
<protein>
    <submittedName>
        <fullName evidence="2">Uncharacterized protein</fullName>
    </submittedName>
</protein>
<feature type="region of interest" description="Disordered" evidence="1">
    <location>
        <begin position="237"/>
        <end position="278"/>
    </location>
</feature>
<sequence>MVPTVRRFALVDKVVTLVTGKGGQAPSTTPHSYKLIRLPRPGPVGTGKRVEVKMPFRGTTRDEAVDEFDEYDPKPYSGGYDISLTYGRPLLPSEDTCHPLSSLDNERPMQSSEFDTSAFEAEYGRKGDCYGLLPPGFKQPPETDTNYPNYGHVKRGEYESEYGSSYGGRTQPQEYGSGYDGRTHPQEYGSEYGSGRSPQHGSGYGRQESYGYGASVYGRSEVEGYARQGYGGSEPIYYGGESGEGHGNPNYGVDYDAEKKYHHEHHHHQHHHRHHGHD</sequence>
<dbReference type="PANTHER" id="PTHR33971">
    <property type="entry name" value="OS06G0232000 PROTEIN"/>
    <property type="match status" value="1"/>
</dbReference>
<dbReference type="OrthoDB" id="4115at2759"/>
<dbReference type="AlphaFoldDB" id="A0A835QHP7"/>
<comment type="caution">
    <text evidence="2">The sequence shown here is derived from an EMBL/GenBank/DDBJ whole genome shotgun (WGS) entry which is preliminary data.</text>
</comment>
<evidence type="ECO:0000313" key="2">
    <source>
        <dbReference type="EMBL" id="KAG0473495.1"/>
    </source>
</evidence>
<proteinExistence type="predicted"/>
<evidence type="ECO:0000256" key="1">
    <source>
        <dbReference type="SAM" id="MobiDB-lite"/>
    </source>
</evidence>
<gene>
    <name evidence="2" type="ORF">HPP92_015352</name>
</gene>
<feature type="region of interest" description="Disordered" evidence="1">
    <location>
        <begin position="132"/>
        <end position="207"/>
    </location>
</feature>
<organism evidence="2 3">
    <name type="scientific">Vanilla planifolia</name>
    <name type="common">Vanilla</name>
    <dbReference type="NCBI Taxonomy" id="51239"/>
    <lineage>
        <taxon>Eukaryota</taxon>
        <taxon>Viridiplantae</taxon>
        <taxon>Streptophyta</taxon>
        <taxon>Embryophyta</taxon>
        <taxon>Tracheophyta</taxon>
        <taxon>Spermatophyta</taxon>
        <taxon>Magnoliopsida</taxon>
        <taxon>Liliopsida</taxon>
        <taxon>Asparagales</taxon>
        <taxon>Orchidaceae</taxon>
        <taxon>Vanilloideae</taxon>
        <taxon>Vanilleae</taxon>
        <taxon>Vanilla</taxon>
    </lineage>
</organism>
<dbReference type="GO" id="GO:0070300">
    <property type="term" value="F:phosphatidic acid binding"/>
    <property type="evidence" value="ECO:0007669"/>
    <property type="project" value="InterPro"/>
</dbReference>
<accession>A0A835QHP7</accession>
<dbReference type="PANTHER" id="PTHR33971:SF1">
    <property type="entry name" value="OS02G0743600 PROTEIN"/>
    <property type="match status" value="1"/>
</dbReference>
<reference evidence="2 3" key="1">
    <citation type="journal article" date="2020" name="Nat. Food">
        <title>A phased Vanilla planifolia genome enables genetic improvement of flavour and production.</title>
        <authorList>
            <person name="Hasing T."/>
            <person name="Tang H."/>
            <person name="Brym M."/>
            <person name="Khazi F."/>
            <person name="Huang T."/>
            <person name="Chambers A.H."/>
        </authorList>
    </citation>
    <scope>NUCLEOTIDE SEQUENCE [LARGE SCALE GENOMIC DNA]</scope>
    <source>
        <tissue evidence="2">Leaf</tissue>
    </source>
</reference>
<keyword evidence="3" id="KW-1185">Reference proteome</keyword>